<dbReference type="OrthoDB" id="10345353at2759"/>
<gene>
    <name evidence="2" type="ORF">H109_05486</name>
</gene>
<dbReference type="Proteomes" id="UP000024533">
    <property type="component" value="Unassembled WGS sequence"/>
</dbReference>
<dbReference type="OMA" id="DTVERPM"/>
<feature type="region of interest" description="Disordered" evidence="1">
    <location>
        <begin position="60"/>
        <end position="143"/>
    </location>
</feature>
<feature type="compositionally biased region" description="Polar residues" evidence="1">
    <location>
        <begin position="103"/>
        <end position="114"/>
    </location>
</feature>
<name>A0A059J571_TRIIM</name>
<evidence type="ECO:0000256" key="1">
    <source>
        <dbReference type="SAM" id="MobiDB-lite"/>
    </source>
</evidence>
<reference evidence="2 3" key="1">
    <citation type="submission" date="2014-02" db="EMBL/GenBank/DDBJ databases">
        <title>The Genome Sequence of Trichophyton interdigitale MR816.</title>
        <authorList>
            <consortium name="The Broad Institute Genomics Platform"/>
            <person name="Cuomo C.A."/>
            <person name="White T.C."/>
            <person name="Graser Y."/>
            <person name="Martinez-Rossi N."/>
            <person name="Heitman J."/>
            <person name="Young S.K."/>
            <person name="Zeng Q."/>
            <person name="Gargeya S."/>
            <person name="Abouelleil A."/>
            <person name="Alvarado L."/>
            <person name="Chapman S.B."/>
            <person name="Gainer-Dewar J."/>
            <person name="Goldberg J."/>
            <person name="Griggs A."/>
            <person name="Gujja S."/>
            <person name="Hansen M."/>
            <person name="Howarth C."/>
            <person name="Imamovic A."/>
            <person name="Larimer J."/>
            <person name="Martinez D."/>
            <person name="Murphy C."/>
            <person name="Pearson M.D."/>
            <person name="Persinoti G."/>
            <person name="Poon T."/>
            <person name="Priest M."/>
            <person name="Roberts A.D."/>
            <person name="Saif S."/>
            <person name="Shea T.D."/>
            <person name="Sykes S.N."/>
            <person name="Wortman J."/>
            <person name="Nusbaum C."/>
            <person name="Birren B."/>
        </authorList>
    </citation>
    <scope>NUCLEOTIDE SEQUENCE [LARGE SCALE GENOMIC DNA]</scope>
    <source>
        <strain evidence="2 3">MR816</strain>
    </source>
</reference>
<dbReference type="AlphaFoldDB" id="A0A059J571"/>
<evidence type="ECO:0000313" key="3">
    <source>
        <dbReference type="Proteomes" id="UP000024533"/>
    </source>
</evidence>
<feature type="compositionally biased region" description="Basic and acidic residues" evidence="1">
    <location>
        <begin position="134"/>
        <end position="143"/>
    </location>
</feature>
<proteinExistence type="predicted"/>
<dbReference type="HOGENOM" id="CLU_150846_0_0_1"/>
<comment type="caution">
    <text evidence="2">The sequence shown here is derived from an EMBL/GenBank/DDBJ whole genome shotgun (WGS) entry which is preliminary data.</text>
</comment>
<evidence type="ECO:0000313" key="2">
    <source>
        <dbReference type="EMBL" id="KDB22617.1"/>
    </source>
</evidence>
<dbReference type="EMBL" id="AOKY01000345">
    <property type="protein sequence ID" value="KDB22617.1"/>
    <property type="molecule type" value="Genomic_DNA"/>
</dbReference>
<protein>
    <submittedName>
        <fullName evidence="2">Uncharacterized protein</fullName>
    </submittedName>
</protein>
<sequence length="143" mass="15380">MSETTESPNHRALRALINLVQGTGDKQDDQTATGVLFFPWSTSAFSRDQEDSNIKCAERDRQQQDWGSKGLVAPASTLQVTPGLKPGGRDTVERPMPPMQGTAVDQATISQFESGESDGEKLEEQAGESAARASKGETPEGWA</sequence>
<organism evidence="2 3">
    <name type="scientific">Trichophyton interdigitale (strain MR816)</name>
    <dbReference type="NCBI Taxonomy" id="1215338"/>
    <lineage>
        <taxon>Eukaryota</taxon>
        <taxon>Fungi</taxon>
        <taxon>Dikarya</taxon>
        <taxon>Ascomycota</taxon>
        <taxon>Pezizomycotina</taxon>
        <taxon>Eurotiomycetes</taxon>
        <taxon>Eurotiomycetidae</taxon>
        <taxon>Onygenales</taxon>
        <taxon>Arthrodermataceae</taxon>
        <taxon>Trichophyton</taxon>
    </lineage>
</organism>
<keyword evidence="3" id="KW-1185">Reference proteome</keyword>
<accession>A0A059J571</accession>